<organism evidence="3 4">
    <name type="scientific">Clavelina lepadiformis</name>
    <name type="common">Light-bulb sea squirt</name>
    <name type="synonym">Ascidia lepadiformis</name>
    <dbReference type="NCBI Taxonomy" id="159417"/>
    <lineage>
        <taxon>Eukaryota</taxon>
        <taxon>Metazoa</taxon>
        <taxon>Chordata</taxon>
        <taxon>Tunicata</taxon>
        <taxon>Ascidiacea</taxon>
        <taxon>Aplousobranchia</taxon>
        <taxon>Clavelinidae</taxon>
        <taxon>Clavelina</taxon>
    </lineage>
</organism>
<dbReference type="EMBL" id="CAWYQH010000001">
    <property type="protein sequence ID" value="CAK8671194.1"/>
    <property type="molecule type" value="Genomic_DNA"/>
</dbReference>
<evidence type="ECO:0000256" key="1">
    <source>
        <dbReference type="ARBA" id="ARBA00013044"/>
    </source>
</evidence>
<feature type="domain" description="Inositol polyphosphate-related phosphatase" evidence="2">
    <location>
        <begin position="5"/>
        <end position="217"/>
    </location>
</feature>
<dbReference type="PANTHER" id="PTHR11200:SF275">
    <property type="entry name" value="LD06095P"/>
    <property type="match status" value="1"/>
</dbReference>
<gene>
    <name evidence="3" type="ORF">CVLEPA_LOCUS207</name>
</gene>
<dbReference type="Pfam" id="PF22669">
    <property type="entry name" value="Exo_endo_phos2"/>
    <property type="match status" value="1"/>
</dbReference>
<name>A0ABP0EYE1_CLALP</name>
<comment type="caution">
    <text evidence="3">The sequence shown here is derived from an EMBL/GenBank/DDBJ whole genome shotgun (WGS) entry which is preliminary data.</text>
</comment>
<dbReference type="InterPro" id="IPR046985">
    <property type="entry name" value="IP5"/>
</dbReference>
<dbReference type="Proteomes" id="UP001642483">
    <property type="component" value="Unassembled WGS sequence"/>
</dbReference>
<evidence type="ECO:0000313" key="4">
    <source>
        <dbReference type="Proteomes" id="UP001642483"/>
    </source>
</evidence>
<reference evidence="3 4" key="1">
    <citation type="submission" date="2024-02" db="EMBL/GenBank/DDBJ databases">
        <authorList>
            <person name="Daric V."/>
            <person name="Darras S."/>
        </authorList>
    </citation>
    <scope>NUCLEOTIDE SEQUENCE [LARGE SCALE GENOMIC DNA]</scope>
</reference>
<dbReference type="SUPFAM" id="SSF56219">
    <property type="entry name" value="DNase I-like"/>
    <property type="match status" value="1"/>
</dbReference>
<dbReference type="Gene3D" id="3.60.10.10">
    <property type="entry name" value="Endonuclease/exonuclease/phosphatase"/>
    <property type="match status" value="1"/>
</dbReference>
<keyword evidence="4" id="KW-1185">Reference proteome</keyword>
<sequence>MYIMKQLRLQIITWNVGGSETINNDQFTKLLSLDKANPVDVYVISLQEIETGFLETAKSFVSYDDWAKLFMSTLSSLGFYLVENVRVQGLSLSVFAHLTHLAFVRFVRTHIVRTGLAGNWGNKGGVAISARVYGEKICILNTHLPAHLEYDEARVEQFCDIIEQMDFDNTLPILSHDVIFWSGDLNFRINDFSRKEILDLIEKKSYTDLLQGDQVII</sequence>
<dbReference type="PANTHER" id="PTHR11200">
    <property type="entry name" value="INOSITOL 5-PHOSPHATASE"/>
    <property type="match status" value="1"/>
</dbReference>
<dbReference type="InterPro" id="IPR000300">
    <property type="entry name" value="IPPc"/>
</dbReference>
<accession>A0ABP0EYE1</accession>
<evidence type="ECO:0000259" key="2">
    <source>
        <dbReference type="SMART" id="SM00128"/>
    </source>
</evidence>
<dbReference type="EC" id="3.1.3.36" evidence="1"/>
<evidence type="ECO:0000313" key="3">
    <source>
        <dbReference type="EMBL" id="CAK8671194.1"/>
    </source>
</evidence>
<dbReference type="SMART" id="SM00128">
    <property type="entry name" value="IPPc"/>
    <property type="match status" value="1"/>
</dbReference>
<dbReference type="InterPro" id="IPR036691">
    <property type="entry name" value="Endo/exonu/phosph_ase_sf"/>
</dbReference>
<protein>
    <recommendedName>
        <fullName evidence="1">phosphoinositide 5-phosphatase</fullName>
        <ecNumber evidence="1">3.1.3.36</ecNumber>
    </recommendedName>
</protein>
<proteinExistence type="predicted"/>